<proteinExistence type="predicted"/>
<evidence type="ECO:0000259" key="10">
    <source>
        <dbReference type="PROSITE" id="PS50011"/>
    </source>
</evidence>
<dbReference type="Proteomes" id="UP000243519">
    <property type="component" value="Unassembled WGS sequence"/>
</dbReference>
<sequence length="610" mass="68194">MASGKVAINLTRYFFYAGNSITAERKKALVALAYATSRTLQFAPKAILIRADLHNTTSVNGKHVKDPKGWHGTFAFKDEDQVKHEVHVASHGYTNGKEDFRLKEGTHTDEKSDGTPRGGPTSMKVVWPLEADLEEYVESPIGIAFYAAVAEKGVGQLAPKGLTVVFQFSSPQYSPYHLFQFLLQSGVEALEGYQPGGYHPITIGNVLHNRYQVVDKLGFGGYSTIWLARDIQVNQYVSVKVGTAQSCLRETKVLRELSDGTPTSTFQSSSSCSSSFSPSNVKCDLIPTLRDEFKLSGPNGVHPCYTTVAAQSNLWETSYSRLFSCEVARAISAALVAAVAYIHTHGYVHGDIHLRNILVKLPTNFDKLSVDEFYKKYGKPETVPIRREDGKPLSCHIPSRAVKPLTLSNKSAWDFTLADARILLSDFGEAFSPAAEPRCGQDCHTPLPMRPPEAHFEPNEHLSYAADIWSLGVAIWEIIGMKAIFSAEYFTADEVISQQIDVLGPMPSTWWEKWQGKGKFFDENAQPKKGRHVWPAMNTAFEEGVQKYRQKNPNMGVFSEEESVAILDLIRRMLVFRPEQRLSIHEVLKSEWMVKWALPEFEHAKKCHNS</sequence>
<evidence type="ECO:0000313" key="12">
    <source>
        <dbReference type="Proteomes" id="UP000243519"/>
    </source>
</evidence>
<dbReference type="InterPro" id="IPR051334">
    <property type="entry name" value="SRPK"/>
</dbReference>
<evidence type="ECO:0000256" key="8">
    <source>
        <dbReference type="ARBA" id="ARBA00048679"/>
    </source>
</evidence>
<evidence type="ECO:0000313" key="11">
    <source>
        <dbReference type="EMBL" id="OAL68964.1"/>
    </source>
</evidence>
<dbReference type="SMART" id="SM00220">
    <property type="entry name" value="S_TKc"/>
    <property type="match status" value="1"/>
</dbReference>
<dbReference type="GO" id="GO:0000245">
    <property type="term" value="P:spliceosomal complex assembly"/>
    <property type="evidence" value="ECO:0007669"/>
    <property type="project" value="TreeGrafter"/>
</dbReference>
<evidence type="ECO:0000256" key="9">
    <source>
        <dbReference type="SAM" id="MobiDB-lite"/>
    </source>
</evidence>
<dbReference type="AlphaFoldDB" id="A0A178FA93"/>
<feature type="compositionally biased region" description="Low complexity" evidence="9">
    <location>
        <begin position="261"/>
        <end position="279"/>
    </location>
</feature>
<dbReference type="GO" id="GO:0050684">
    <property type="term" value="P:regulation of mRNA processing"/>
    <property type="evidence" value="ECO:0007669"/>
    <property type="project" value="TreeGrafter"/>
</dbReference>
<comment type="catalytic activity">
    <reaction evidence="8">
        <text>L-seryl-[protein] + ATP = O-phospho-L-seryl-[protein] + ADP + H(+)</text>
        <dbReference type="Rhea" id="RHEA:17989"/>
        <dbReference type="Rhea" id="RHEA-COMP:9863"/>
        <dbReference type="Rhea" id="RHEA-COMP:11604"/>
        <dbReference type="ChEBI" id="CHEBI:15378"/>
        <dbReference type="ChEBI" id="CHEBI:29999"/>
        <dbReference type="ChEBI" id="CHEBI:30616"/>
        <dbReference type="ChEBI" id="CHEBI:83421"/>
        <dbReference type="ChEBI" id="CHEBI:456216"/>
        <dbReference type="EC" id="2.7.11.1"/>
    </reaction>
</comment>
<evidence type="ECO:0000256" key="2">
    <source>
        <dbReference type="ARBA" id="ARBA00022527"/>
    </source>
</evidence>
<keyword evidence="2" id="KW-0723">Serine/threonine-protein kinase</keyword>
<keyword evidence="6" id="KW-0067">ATP-binding</keyword>
<evidence type="ECO:0000256" key="6">
    <source>
        <dbReference type="ARBA" id="ARBA00022840"/>
    </source>
</evidence>
<gene>
    <name evidence="11" type="ORF">A7D00_7131</name>
</gene>
<comment type="caution">
    <text evidence="11">The sequence shown here is derived from an EMBL/GenBank/DDBJ whole genome shotgun (WGS) entry which is preliminary data.</text>
</comment>
<name>A0A178FA93_TRIVO</name>
<dbReference type="EMBL" id="LHPN01000019">
    <property type="protein sequence ID" value="OAL68964.1"/>
    <property type="molecule type" value="Genomic_DNA"/>
</dbReference>
<dbReference type="InterPro" id="IPR000719">
    <property type="entry name" value="Prot_kinase_dom"/>
</dbReference>
<organism evidence="11 12">
    <name type="scientific">Trichophyton violaceum</name>
    <dbReference type="NCBI Taxonomy" id="34388"/>
    <lineage>
        <taxon>Eukaryota</taxon>
        <taxon>Fungi</taxon>
        <taxon>Dikarya</taxon>
        <taxon>Ascomycota</taxon>
        <taxon>Pezizomycotina</taxon>
        <taxon>Eurotiomycetes</taxon>
        <taxon>Eurotiomycetidae</taxon>
        <taxon>Onygenales</taxon>
        <taxon>Arthrodermataceae</taxon>
        <taxon>Trichophyton</taxon>
    </lineage>
</organism>
<evidence type="ECO:0000256" key="4">
    <source>
        <dbReference type="ARBA" id="ARBA00022741"/>
    </source>
</evidence>
<keyword evidence="12" id="KW-1185">Reference proteome</keyword>
<dbReference type="GO" id="GO:0005524">
    <property type="term" value="F:ATP binding"/>
    <property type="evidence" value="ECO:0007669"/>
    <property type="project" value="UniProtKB-KW"/>
</dbReference>
<dbReference type="SUPFAM" id="SSF56112">
    <property type="entry name" value="Protein kinase-like (PK-like)"/>
    <property type="match status" value="1"/>
</dbReference>
<feature type="compositionally biased region" description="Basic and acidic residues" evidence="9">
    <location>
        <begin position="98"/>
        <end position="114"/>
    </location>
</feature>
<accession>A0A178FA93</accession>
<dbReference type="Gene3D" id="3.30.200.20">
    <property type="entry name" value="Phosphorylase Kinase, domain 1"/>
    <property type="match status" value="1"/>
</dbReference>
<keyword evidence="5 11" id="KW-0418">Kinase</keyword>
<comment type="catalytic activity">
    <reaction evidence="7">
        <text>L-threonyl-[protein] + ATP = O-phospho-L-threonyl-[protein] + ADP + H(+)</text>
        <dbReference type="Rhea" id="RHEA:46608"/>
        <dbReference type="Rhea" id="RHEA-COMP:11060"/>
        <dbReference type="Rhea" id="RHEA-COMP:11605"/>
        <dbReference type="ChEBI" id="CHEBI:15378"/>
        <dbReference type="ChEBI" id="CHEBI:30013"/>
        <dbReference type="ChEBI" id="CHEBI:30616"/>
        <dbReference type="ChEBI" id="CHEBI:61977"/>
        <dbReference type="ChEBI" id="CHEBI:456216"/>
        <dbReference type="EC" id="2.7.11.1"/>
    </reaction>
</comment>
<dbReference type="Pfam" id="PF00069">
    <property type="entry name" value="Pkinase"/>
    <property type="match status" value="1"/>
</dbReference>
<feature type="region of interest" description="Disordered" evidence="9">
    <location>
        <begin position="98"/>
        <end position="121"/>
    </location>
</feature>
<evidence type="ECO:0000256" key="3">
    <source>
        <dbReference type="ARBA" id="ARBA00022679"/>
    </source>
</evidence>
<evidence type="ECO:0000256" key="1">
    <source>
        <dbReference type="ARBA" id="ARBA00012513"/>
    </source>
</evidence>
<dbReference type="GO" id="GO:0004674">
    <property type="term" value="F:protein serine/threonine kinase activity"/>
    <property type="evidence" value="ECO:0007669"/>
    <property type="project" value="UniProtKB-KW"/>
</dbReference>
<keyword evidence="4" id="KW-0547">Nucleotide-binding</keyword>
<evidence type="ECO:0000256" key="5">
    <source>
        <dbReference type="ARBA" id="ARBA00022777"/>
    </source>
</evidence>
<reference evidence="11 12" key="1">
    <citation type="submission" date="2016-05" db="EMBL/GenBank/DDBJ databases">
        <title>Genome sequencing of Trichophyton violaceum CMCC(F)T3l isolated from hair.</title>
        <authorList>
            <person name="Zhan P."/>
            <person name="Tao Y."/>
            <person name="Liu W."/>
        </authorList>
    </citation>
    <scope>NUCLEOTIDE SEQUENCE [LARGE SCALE GENOMIC DNA]</scope>
    <source>
        <strain evidence="12">CMCC(F)T3l</strain>
    </source>
</reference>
<dbReference type="PROSITE" id="PS50011">
    <property type="entry name" value="PROTEIN_KINASE_DOM"/>
    <property type="match status" value="1"/>
</dbReference>
<feature type="region of interest" description="Disordered" evidence="9">
    <location>
        <begin position="259"/>
        <end position="279"/>
    </location>
</feature>
<dbReference type="InterPro" id="IPR011009">
    <property type="entry name" value="Kinase-like_dom_sf"/>
</dbReference>
<protein>
    <recommendedName>
        <fullName evidence="1">non-specific serine/threonine protein kinase</fullName>
        <ecNumber evidence="1">2.7.11.1</ecNumber>
    </recommendedName>
</protein>
<dbReference type="EC" id="2.7.11.1" evidence="1"/>
<dbReference type="PANTHER" id="PTHR47634:SF9">
    <property type="entry name" value="PROTEIN KINASE DOMAIN-CONTAINING PROTEIN-RELATED"/>
    <property type="match status" value="1"/>
</dbReference>
<dbReference type="PANTHER" id="PTHR47634">
    <property type="entry name" value="PROTEIN KINASE DOMAIN-CONTAINING PROTEIN-RELATED"/>
    <property type="match status" value="1"/>
</dbReference>
<keyword evidence="3" id="KW-0808">Transferase</keyword>
<evidence type="ECO:0000256" key="7">
    <source>
        <dbReference type="ARBA" id="ARBA00047899"/>
    </source>
</evidence>
<dbReference type="Gene3D" id="1.10.510.10">
    <property type="entry name" value="Transferase(Phosphotransferase) domain 1"/>
    <property type="match status" value="1"/>
</dbReference>
<feature type="domain" description="Protein kinase" evidence="10">
    <location>
        <begin position="211"/>
        <end position="593"/>
    </location>
</feature>